<dbReference type="Pfam" id="PF06962">
    <property type="entry name" value="rRNA_methylase"/>
    <property type="match status" value="1"/>
</dbReference>
<gene>
    <name evidence="1" type="ORF">BFG57_16675</name>
</gene>
<dbReference type="EMBL" id="MJEH01000034">
    <property type="protein sequence ID" value="OEH92117.1"/>
    <property type="molecule type" value="Genomic_DNA"/>
</dbReference>
<organism evidence="1 2">
    <name type="scientific">Bacillus solimangrovi</name>
    <dbReference type="NCBI Taxonomy" id="1305675"/>
    <lineage>
        <taxon>Bacteria</taxon>
        <taxon>Bacillati</taxon>
        <taxon>Bacillota</taxon>
        <taxon>Bacilli</taxon>
        <taxon>Bacillales</taxon>
        <taxon>Bacillaceae</taxon>
        <taxon>Bacillus</taxon>
    </lineage>
</organism>
<accession>A0A1E5LDE2</accession>
<proteinExistence type="predicted"/>
<dbReference type="PANTHER" id="PTHR35276:SF1">
    <property type="entry name" value="TRNA (MNM(5)S(2)U34)-METHYLTRANSFERASE, CHLOROPLASTIC"/>
    <property type="match status" value="1"/>
</dbReference>
<dbReference type="InterPro" id="IPR029063">
    <property type="entry name" value="SAM-dependent_MTases_sf"/>
</dbReference>
<name>A0A1E5LDE2_9BACI</name>
<dbReference type="InterPro" id="IPR010719">
    <property type="entry name" value="MnmM_MeTrfase"/>
</dbReference>
<dbReference type="PANTHER" id="PTHR35276">
    <property type="entry name" value="S-ADENOSYL-L-METHIONINE-DEPENDENT METHYLTRANSFERASES SUPERFAMILY PROTEIN"/>
    <property type="match status" value="1"/>
</dbReference>
<keyword evidence="1" id="KW-0808">Transferase</keyword>
<reference evidence="1 2" key="1">
    <citation type="submission" date="2016-08" db="EMBL/GenBank/DDBJ databases">
        <title>Genome of Bacillus solimangrovi GH2-4.</title>
        <authorList>
            <person name="Lim S."/>
            <person name="Kim B.-C."/>
        </authorList>
    </citation>
    <scope>NUCLEOTIDE SEQUENCE [LARGE SCALE GENOMIC DNA]</scope>
    <source>
        <strain evidence="1 2">GH2-4</strain>
    </source>
</reference>
<dbReference type="STRING" id="1305675.BFG57_16675"/>
<dbReference type="GO" id="GO:0008168">
    <property type="term" value="F:methyltransferase activity"/>
    <property type="evidence" value="ECO:0007669"/>
    <property type="project" value="UniProtKB-KW"/>
</dbReference>
<sequence length="188" mass="21158">MQRVLPFTHSLLENVLHNGDIAIDCTAGNGHDTKLLAELVGTEGKIFAFDIQKKAITNTKERLEAANLHENVELIHDSHSNMKIHIPDKYHGQVKAAVFNLGYLPGGDKNIVTNEKTTVKAIEHLLDIMSPNSLIAIVVYHGHPEGQTERDELLHYVRRLEQKAYGVLQYQFLNPKNNPPFLIAIQKK</sequence>
<dbReference type="AlphaFoldDB" id="A0A1E5LDE2"/>
<dbReference type="OrthoDB" id="9792989at2"/>
<keyword evidence="1" id="KW-0489">Methyltransferase</keyword>
<dbReference type="RefSeq" id="WP_069717859.1">
    <property type="nucleotide sequence ID" value="NZ_MJEH01000034.1"/>
</dbReference>
<keyword evidence="2" id="KW-1185">Reference proteome</keyword>
<protein>
    <submittedName>
        <fullName evidence="1">16S rRNA (Cytosine(1402)-N(4))-methyltransferase</fullName>
    </submittedName>
</protein>
<evidence type="ECO:0000313" key="2">
    <source>
        <dbReference type="Proteomes" id="UP000095209"/>
    </source>
</evidence>
<dbReference type="SUPFAM" id="SSF53335">
    <property type="entry name" value="S-adenosyl-L-methionine-dependent methyltransferases"/>
    <property type="match status" value="1"/>
</dbReference>
<dbReference type="Gene3D" id="3.40.50.150">
    <property type="entry name" value="Vaccinia Virus protein VP39"/>
    <property type="match status" value="1"/>
</dbReference>
<dbReference type="Proteomes" id="UP000095209">
    <property type="component" value="Unassembled WGS sequence"/>
</dbReference>
<evidence type="ECO:0000313" key="1">
    <source>
        <dbReference type="EMBL" id="OEH92117.1"/>
    </source>
</evidence>
<comment type="caution">
    <text evidence="1">The sequence shown here is derived from an EMBL/GenBank/DDBJ whole genome shotgun (WGS) entry which is preliminary data.</text>
</comment>
<dbReference type="GO" id="GO:0032259">
    <property type="term" value="P:methylation"/>
    <property type="evidence" value="ECO:0007669"/>
    <property type="project" value="UniProtKB-KW"/>
</dbReference>